<dbReference type="Gene3D" id="3.80.10.10">
    <property type="entry name" value="Ribonuclease Inhibitor"/>
    <property type="match status" value="1"/>
</dbReference>
<dbReference type="InterPro" id="IPR001810">
    <property type="entry name" value="F-box_dom"/>
</dbReference>
<keyword evidence="3" id="KW-1185">Reference proteome</keyword>
<dbReference type="CDD" id="cd09917">
    <property type="entry name" value="F-box_SF"/>
    <property type="match status" value="1"/>
</dbReference>
<accession>A0A1J6JQY7</accession>
<dbReference type="Gramene" id="OIT18948">
    <property type="protein sequence ID" value="OIT18948"/>
    <property type="gene ID" value="A4A49_65654"/>
</dbReference>
<feature type="domain" description="F-box" evidence="1">
    <location>
        <begin position="1"/>
        <end position="54"/>
    </location>
</feature>
<evidence type="ECO:0000313" key="3">
    <source>
        <dbReference type="Proteomes" id="UP000187609"/>
    </source>
</evidence>
<dbReference type="InterPro" id="IPR032675">
    <property type="entry name" value="LRR_dom_sf"/>
</dbReference>
<dbReference type="Proteomes" id="UP000187609">
    <property type="component" value="Unassembled WGS sequence"/>
</dbReference>
<dbReference type="Gene3D" id="1.20.1280.50">
    <property type="match status" value="1"/>
</dbReference>
<dbReference type="InterPro" id="IPR055357">
    <property type="entry name" value="LRR_At1g61320_AtMIF1"/>
</dbReference>
<sequence>DPTLQLPDHLLHLIFSFVGCRDLVNVSLVSKNWHRNTPSYFAFNFDESLFFQKISIGTHNKFKDWILSSLETCKSKLIKAEKKVLRVYLRFGSLSNSLPYIFQPTCLTVLHLTHCTIKENIFRGEEKFDSWQELKLVGVTLSGETLSKFISKCPNIRELSLEGCKDISFIVLRKLVLLKKLYVKKLHTYSRITNIEVIAPNLQVFHFVDRSVSKFAVKIDIRACRMLQEFHLDCLKF</sequence>
<dbReference type="PROSITE" id="PS50181">
    <property type="entry name" value="FBOX"/>
    <property type="match status" value="1"/>
</dbReference>
<protein>
    <recommendedName>
        <fullName evidence="1">F-box domain-containing protein</fullName>
    </recommendedName>
</protein>
<dbReference type="SUPFAM" id="SSF81383">
    <property type="entry name" value="F-box domain"/>
    <property type="match status" value="1"/>
</dbReference>
<dbReference type="AlphaFoldDB" id="A0A1J6JQY7"/>
<feature type="non-terminal residue" evidence="2">
    <location>
        <position position="1"/>
    </location>
</feature>
<dbReference type="PANTHER" id="PTHR31639:SF215">
    <property type="entry name" value="F-BOX DOMAIN-CONTAINING PROTEIN"/>
    <property type="match status" value="1"/>
</dbReference>
<evidence type="ECO:0000259" key="1">
    <source>
        <dbReference type="PROSITE" id="PS50181"/>
    </source>
</evidence>
<gene>
    <name evidence="2" type="ORF">A4A49_65654</name>
</gene>
<proteinExistence type="predicted"/>
<name>A0A1J6JQY7_NICAT</name>
<feature type="non-terminal residue" evidence="2">
    <location>
        <position position="237"/>
    </location>
</feature>
<dbReference type="Pfam" id="PF12937">
    <property type="entry name" value="F-box-like"/>
    <property type="match status" value="1"/>
</dbReference>
<dbReference type="PANTHER" id="PTHR31639">
    <property type="entry name" value="F-BOX PROTEIN-LIKE"/>
    <property type="match status" value="1"/>
</dbReference>
<reference evidence="2" key="1">
    <citation type="submission" date="2016-11" db="EMBL/GenBank/DDBJ databases">
        <title>The genome of Nicotiana attenuata.</title>
        <authorList>
            <person name="Xu S."/>
            <person name="Brockmoeller T."/>
            <person name="Gaquerel E."/>
            <person name="Navarro A."/>
            <person name="Kuhl H."/>
            <person name="Gase K."/>
            <person name="Ling Z."/>
            <person name="Zhou W."/>
            <person name="Kreitzer C."/>
            <person name="Stanke M."/>
            <person name="Tang H."/>
            <person name="Lyons E."/>
            <person name="Pandey P."/>
            <person name="Pandey S.P."/>
            <person name="Timmermann B."/>
            <person name="Baldwin I.T."/>
        </authorList>
    </citation>
    <scope>NUCLEOTIDE SEQUENCE [LARGE SCALE GENOMIC DNA]</scope>
    <source>
        <strain evidence="2">UT</strain>
    </source>
</reference>
<evidence type="ECO:0000313" key="2">
    <source>
        <dbReference type="EMBL" id="OIT18948.1"/>
    </source>
</evidence>
<organism evidence="2 3">
    <name type="scientific">Nicotiana attenuata</name>
    <name type="common">Coyote tobacco</name>
    <dbReference type="NCBI Taxonomy" id="49451"/>
    <lineage>
        <taxon>Eukaryota</taxon>
        <taxon>Viridiplantae</taxon>
        <taxon>Streptophyta</taxon>
        <taxon>Embryophyta</taxon>
        <taxon>Tracheophyta</taxon>
        <taxon>Spermatophyta</taxon>
        <taxon>Magnoliopsida</taxon>
        <taxon>eudicotyledons</taxon>
        <taxon>Gunneridae</taxon>
        <taxon>Pentapetalae</taxon>
        <taxon>asterids</taxon>
        <taxon>lamiids</taxon>
        <taxon>Solanales</taxon>
        <taxon>Solanaceae</taxon>
        <taxon>Nicotianoideae</taxon>
        <taxon>Nicotianeae</taxon>
        <taxon>Nicotiana</taxon>
    </lineage>
</organism>
<dbReference type="EMBL" id="MJEQ01013321">
    <property type="protein sequence ID" value="OIT18948.1"/>
    <property type="molecule type" value="Genomic_DNA"/>
</dbReference>
<dbReference type="Pfam" id="PF23622">
    <property type="entry name" value="LRR_At1g61320_AtMIF1"/>
    <property type="match status" value="1"/>
</dbReference>
<comment type="caution">
    <text evidence="2">The sequence shown here is derived from an EMBL/GenBank/DDBJ whole genome shotgun (WGS) entry which is preliminary data.</text>
</comment>
<dbReference type="InterPro" id="IPR036047">
    <property type="entry name" value="F-box-like_dom_sf"/>
</dbReference>
<dbReference type="SMART" id="SM00256">
    <property type="entry name" value="FBOX"/>
    <property type="match status" value="1"/>
</dbReference>
<dbReference type="SUPFAM" id="SSF52047">
    <property type="entry name" value="RNI-like"/>
    <property type="match status" value="1"/>
</dbReference>